<protein>
    <submittedName>
        <fullName evidence="3">Maleylpyruvate isomerase family mycothiol-dependent enzyme</fullName>
    </submittedName>
</protein>
<name>A0A5M4FDJ1_9ACTN</name>
<dbReference type="PANTHER" id="PTHR40758">
    <property type="entry name" value="CONSERVED PROTEIN"/>
    <property type="match status" value="1"/>
</dbReference>
<dbReference type="Proteomes" id="UP000380867">
    <property type="component" value="Unassembled WGS sequence"/>
</dbReference>
<dbReference type="InterPro" id="IPR017517">
    <property type="entry name" value="Maleyloyr_isom"/>
</dbReference>
<dbReference type="EMBL" id="SDPQ02000002">
    <property type="protein sequence ID" value="KAA1397309.1"/>
    <property type="molecule type" value="Genomic_DNA"/>
</dbReference>
<keyword evidence="3" id="KW-0413">Isomerase</keyword>
<dbReference type="GO" id="GO:0016853">
    <property type="term" value="F:isomerase activity"/>
    <property type="evidence" value="ECO:0007669"/>
    <property type="project" value="UniProtKB-KW"/>
</dbReference>
<gene>
    <name evidence="3" type="ORF">ESP70_007935</name>
</gene>
<dbReference type="Pfam" id="PF07398">
    <property type="entry name" value="MDMPI_C"/>
    <property type="match status" value="1"/>
</dbReference>
<dbReference type="Pfam" id="PF11716">
    <property type="entry name" value="MDMPI_N"/>
    <property type="match status" value="1"/>
</dbReference>
<dbReference type="PANTHER" id="PTHR40758:SF1">
    <property type="entry name" value="CONSERVED PROTEIN"/>
    <property type="match status" value="1"/>
</dbReference>
<feature type="domain" description="MDMPI C-terminal" evidence="1">
    <location>
        <begin position="139"/>
        <end position="231"/>
    </location>
</feature>
<sequence length="241" mass="26197">MDHMLELGSAMSRFAELVGKAAGDEPVPACQAWNVRDLTTHLGTIHRWAAATVLSGQRLHEPEPIVTEPVVEWYAGTATALLSALQAVSPDEPVPNFSYVGERAAFWARRQMHETTVHAVDAAQSLGIHEDDWGIAASVAADGVDEVLQVFFPRMTARRQRPDVRSRIRLVATDTHQSWLIAPGDGDLGPPIQLHPSLDADGSVSGTAAELYLGLWKRVGPERLDFEGVDGRILFDGPITP</sequence>
<dbReference type="InterPro" id="IPR034660">
    <property type="entry name" value="DinB/YfiT-like"/>
</dbReference>
<dbReference type="NCBIfam" id="TIGR03083">
    <property type="entry name" value="maleylpyruvate isomerase family mycothiol-dependent enzyme"/>
    <property type="match status" value="1"/>
</dbReference>
<dbReference type="SUPFAM" id="SSF109854">
    <property type="entry name" value="DinB/YfiT-like putative metalloenzymes"/>
    <property type="match status" value="1"/>
</dbReference>
<comment type="caution">
    <text evidence="3">The sequence shown here is derived from an EMBL/GenBank/DDBJ whole genome shotgun (WGS) entry which is preliminary data.</text>
</comment>
<dbReference type="RefSeq" id="WP_149688788.1">
    <property type="nucleotide sequence ID" value="NZ_SDPQ02000002.1"/>
</dbReference>
<evidence type="ECO:0000313" key="4">
    <source>
        <dbReference type="Proteomes" id="UP000380867"/>
    </source>
</evidence>
<dbReference type="InterPro" id="IPR024344">
    <property type="entry name" value="MDMPI_metal-binding"/>
</dbReference>
<reference evidence="3" key="1">
    <citation type="submission" date="2019-09" db="EMBL/GenBank/DDBJ databases">
        <authorList>
            <person name="Li J."/>
        </authorList>
    </citation>
    <scope>NUCLEOTIDE SEQUENCE [LARGE SCALE GENOMIC DNA]</scope>
    <source>
        <strain evidence="3">JCM 14732</strain>
    </source>
</reference>
<keyword evidence="4" id="KW-1185">Reference proteome</keyword>
<proteinExistence type="predicted"/>
<evidence type="ECO:0000259" key="2">
    <source>
        <dbReference type="Pfam" id="PF11716"/>
    </source>
</evidence>
<dbReference type="InterPro" id="IPR010872">
    <property type="entry name" value="MDMPI_C-term_domain"/>
</dbReference>
<organism evidence="3 4">
    <name type="scientific">Aeromicrobium ginsengisoli</name>
    <dbReference type="NCBI Taxonomy" id="363867"/>
    <lineage>
        <taxon>Bacteria</taxon>
        <taxon>Bacillati</taxon>
        <taxon>Actinomycetota</taxon>
        <taxon>Actinomycetes</taxon>
        <taxon>Propionibacteriales</taxon>
        <taxon>Nocardioidaceae</taxon>
        <taxon>Aeromicrobium</taxon>
    </lineage>
</organism>
<dbReference type="AlphaFoldDB" id="A0A5M4FDJ1"/>
<feature type="domain" description="Mycothiol-dependent maleylpyruvate isomerase metal-binding" evidence="2">
    <location>
        <begin position="8"/>
        <end position="123"/>
    </location>
</feature>
<evidence type="ECO:0000259" key="1">
    <source>
        <dbReference type="Pfam" id="PF07398"/>
    </source>
</evidence>
<dbReference type="GO" id="GO:0005886">
    <property type="term" value="C:plasma membrane"/>
    <property type="evidence" value="ECO:0007669"/>
    <property type="project" value="TreeGrafter"/>
</dbReference>
<dbReference type="OrthoDB" id="3671213at2"/>
<accession>A0A5M4FDJ1</accession>
<evidence type="ECO:0000313" key="3">
    <source>
        <dbReference type="EMBL" id="KAA1397309.1"/>
    </source>
</evidence>
<dbReference type="GO" id="GO:0046872">
    <property type="term" value="F:metal ion binding"/>
    <property type="evidence" value="ECO:0007669"/>
    <property type="project" value="InterPro"/>
</dbReference>